<reference evidence="2" key="1">
    <citation type="submission" date="2016-02" db="EMBL/GenBank/DDBJ databases">
        <title>Draft Genome Sequence of Sporotomaculum syntrophicum Strain FB, a Syntrophic Benzoate Degrader.</title>
        <authorList>
            <person name="Nobu M.K."/>
            <person name="Narihiro T."/>
            <person name="Qiu Y.-L."/>
            <person name="Ohashi A."/>
            <person name="Liu W.-T."/>
            <person name="Yuji S."/>
        </authorList>
    </citation>
    <scope>NUCLEOTIDE SEQUENCE</scope>
    <source>
        <strain evidence="2">FB</strain>
    </source>
</reference>
<dbReference type="Pfam" id="PF13649">
    <property type="entry name" value="Methyltransf_25"/>
    <property type="match status" value="1"/>
</dbReference>
<dbReference type="Gene3D" id="3.40.50.150">
    <property type="entry name" value="Vaccinia Virus protein VP39"/>
    <property type="match status" value="1"/>
</dbReference>
<name>A0A9D2WNX3_9FIRM</name>
<accession>A0A9D2WNX3</accession>
<evidence type="ECO:0000313" key="3">
    <source>
        <dbReference type="Proteomes" id="UP000798488"/>
    </source>
</evidence>
<keyword evidence="2" id="KW-0808">Transferase</keyword>
<dbReference type="CDD" id="cd02440">
    <property type="entry name" value="AdoMet_MTases"/>
    <property type="match status" value="1"/>
</dbReference>
<organism evidence="2 3">
    <name type="scientific">Sporotomaculum syntrophicum</name>
    <dbReference type="NCBI Taxonomy" id="182264"/>
    <lineage>
        <taxon>Bacteria</taxon>
        <taxon>Bacillati</taxon>
        <taxon>Bacillota</taxon>
        <taxon>Clostridia</taxon>
        <taxon>Eubacteriales</taxon>
        <taxon>Desulfallaceae</taxon>
        <taxon>Sporotomaculum</taxon>
    </lineage>
</organism>
<feature type="domain" description="Methyltransferase" evidence="1">
    <location>
        <begin position="42"/>
        <end position="109"/>
    </location>
</feature>
<dbReference type="InterPro" id="IPR041698">
    <property type="entry name" value="Methyltransf_25"/>
</dbReference>
<comment type="caution">
    <text evidence="2">The sequence shown here is derived from an EMBL/GenBank/DDBJ whole genome shotgun (WGS) entry which is preliminary data.</text>
</comment>
<gene>
    <name evidence="2" type="ORF">SPSYN_02615</name>
</gene>
<dbReference type="Proteomes" id="UP000798488">
    <property type="component" value="Unassembled WGS sequence"/>
</dbReference>
<dbReference type="SUPFAM" id="SSF53335">
    <property type="entry name" value="S-adenosyl-L-methionine-dependent methyltransferases"/>
    <property type="match status" value="1"/>
</dbReference>
<dbReference type="OrthoDB" id="47144at2"/>
<evidence type="ECO:0000259" key="1">
    <source>
        <dbReference type="Pfam" id="PF13649"/>
    </source>
</evidence>
<dbReference type="AlphaFoldDB" id="A0A9D2WNX3"/>
<proteinExistence type="predicted"/>
<evidence type="ECO:0000313" key="2">
    <source>
        <dbReference type="EMBL" id="KAF1084211.1"/>
    </source>
</evidence>
<keyword evidence="3" id="KW-1185">Reference proteome</keyword>
<dbReference type="GO" id="GO:0016740">
    <property type="term" value="F:transferase activity"/>
    <property type="evidence" value="ECO:0007669"/>
    <property type="project" value="UniProtKB-KW"/>
</dbReference>
<dbReference type="RefSeq" id="WP_161822901.1">
    <property type="nucleotide sequence ID" value="NZ_LSRS01000006.1"/>
</dbReference>
<protein>
    <submittedName>
        <fullName evidence="2">Mg-protoporphyrin IX methyl transferase</fullName>
    </submittedName>
</protein>
<dbReference type="EMBL" id="LSRS01000006">
    <property type="protein sequence ID" value="KAF1084211.1"/>
    <property type="molecule type" value="Genomic_DNA"/>
</dbReference>
<dbReference type="InterPro" id="IPR029063">
    <property type="entry name" value="SAM-dependent_MTases_sf"/>
</dbReference>
<sequence length="232" mass="26167">MRFEWNDDTIRWYQNANEYTGFFKHVAALIAPKLGGYDTLCDIGCGLGLLDLELCHSIKHITCIDISQEAINALQKTLQDRNITNIETRVMDSSDINENWDVIVTSFFGASNMDDFLPHCKKLFAVVSGSHETELTPGKYSPSKKQTVPKIEQTLQQKGIPYILSKAIFEFGQPLVSKDDAVKFVQSHSPGITPEVLDSFLTEKLVKTGNDKFPFFLPRMKDIGIFEVEGRL</sequence>